<keyword evidence="2" id="KW-0560">Oxidoreductase</keyword>
<dbReference type="OrthoDB" id="203908at2759"/>
<sequence length="334" mass="36133">MKSVILKEFGGIGNLLIGKAPKPVPRSNELLVKVKSFGLNRADILQRMGRYPPPPGESDLLGLEMSGIVVEDATGTFKKGDKVLGLVGGGGYGEYCTIAASHAIPMPHHLTFEEAAAVPEAWLTAYQALFPLANYQKGDSVLIHAAASGVGTALIQLCKVSGAQTIIGTCGSDDKGDFIKSLGCTHTINYKTTESFYDSVKQITGGKGVNNVFDYVGPKYWNQNLKSLSMDGTMIIQGLLSGASVKENADIGAILSKRLNIKGSTLRNRSEEYKTDLIQKFEKQFLNLFETGALKPVVDKVFEVNDIQAAHEYLEGNHNKGKVIVRSFDFDKDL</sequence>
<feature type="domain" description="Enoyl reductase (ER)" evidence="3">
    <location>
        <begin position="10"/>
        <end position="325"/>
    </location>
</feature>
<dbReference type="Gene3D" id="3.90.180.10">
    <property type="entry name" value="Medium-chain alcohol dehydrogenases, catalytic domain"/>
    <property type="match status" value="1"/>
</dbReference>
<dbReference type="InterPro" id="IPR014189">
    <property type="entry name" value="Quinone_OxRdtase_PIG3"/>
</dbReference>
<dbReference type="Gene3D" id="3.40.50.720">
    <property type="entry name" value="NAD(P)-binding Rossmann-like Domain"/>
    <property type="match status" value="1"/>
</dbReference>
<gene>
    <name evidence="4" type="ORF">CYY_001187</name>
</gene>
<evidence type="ECO:0000256" key="2">
    <source>
        <dbReference type="ARBA" id="ARBA00023002"/>
    </source>
</evidence>
<dbReference type="PANTHER" id="PTHR48106">
    <property type="entry name" value="QUINONE OXIDOREDUCTASE PIG3-RELATED"/>
    <property type="match status" value="1"/>
</dbReference>
<dbReference type="NCBIfam" id="TIGR02824">
    <property type="entry name" value="quinone_pig3"/>
    <property type="match status" value="1"/>
</dbReference>
<dbReference type="InterPro" id="IPR013149">
    <property type="entry name" value="ADH-like_C"/>
</dbReference>
<keyword evidence="1" id="KW-0521">NADP</keyword>
<dbReference type="GO" id="GO:0016651">
    <property type="term" value="F:oxidoreductase activity, acting on NAD(P)H"/>
    <property type="evidence" value="ECO:0007669"/>
    <property type="project" value="TreeGrafter"/>
</dbReference>
<organism evidence="4 5">
    <name type="scientific">Polysphondylium violaceum</name>
    <dbReference type="NCBI Taxonomy" id="133409"/>
    <lineage>
        <taxon>Eukaryota</taxon>
        <taxon>Amoebozoa</taxon>
        <taxon>Evosea</taxon>
        <taxon>Eumycetozoa</taxon>
        <taxon>Dictyostelia</taxon>
        <taxon>Dictyosteliales</taxon>
        <taxon>Dictyosteliaceae</taxon>
        <taxon>Polysphondylium</taxon>
    </lineage>
</organism>
<dbReference type="Pfam" id="PF00107">
    <property type="entry name" value="ADH_zinc_N"/>
    <property type="match status" value="1"/>
</dbReference>
<evidence type="ECO:0000256" key="1">
    <source>
        <dbReference type="ARBA" id="ARBA00022857"/>
    </source>
</evidence>
<dbReference type="InterPro" id="IPR036291">
    <property type="entry name" value="NAD(P)-bd_dom_sf"/>
</dbReference>
<keyword evidence="5" id="KW-1185">Reference proteome</keyword>
<comment type="caution">
    <text evidence="4">The sequence shown here is derived from an EMBL/GenBank/DDBJ whole genome shotgun (WGS) entry which is preliminary data.</text>
</comment>
<proteinExistence type="predicted"/>
<protein>
    <recommendedName>
        <fullName evidence="3">Enoyl reductase (ER) domain-containing protein</fullName>
    </recommendedName>
</protein>
<dbReference type="CDD" id="cd05276">
    <property type="entry name" value="p53_inducible_oxidoreductase"/>
    <property type="match status" value="1"/>
</dbReference>
<dbReference type="InterPro" id="IPR013154">
    <property type="entry name" value="ADH-like_N"/>
</dbReference>
<dbReference type="Proteomes" id="UP000695562">
    <property type="component" value="Unassembled WGS sequence"/>
</dbReference>
<dbReference type="SUPFAM" id="SSF51735">
    <property type="entry name" value="NAD(P)-binding Rossmann-fold domains"/>
    <property type="match status" value="1"/>
</dbReference>
<accession>A0A8J4V4G8</accession>
<name>A0A8J4V4G8_9MYCE</name>
<dbReference type="AlphaFoldDB" id="A0A8J4V4G8"/>
<dbReference type="PANTHER" id="PTHR48106:SF18">
    <property type="entry name" value="QUINONE OXIDOREDUCTASE PIG3"/>
    <property type="match status" value="1"/>
</dbReference>
<dbReference type="InterPro" id="IPR011032">
    <property type="entry name" value="GroES-like_sf"/>
</dbReference>
<evidence type="ECO:0000259" key="3">
    <source>
        <dbReference type="SMART" id="SM00829"/>
    </source>
</evidence>
<evidence type="ECO:0000313" key="5">
    <source>
        <dbReference type="Proteomes" id="UP000695562"/>
    </source>
</evidence>
<dbReference type="EMBL" id="AJWJ01000027">
    <property type="protein sequence ID" value="KAF2077488.1"/>
    <property type="molecule type" value="Genomic_DNA"/>
</dbReference>
<dbReference type="Pfam" id="PF08240">
    <property type="entry name" value="ADH_N"/>
    <property type="match status" value="1"/>
</dbReference>
<evidence type="ECO:0000313" key="4">
    <source>
        <dbReference type="EMBL" id="KAF2077488.1"/>
    </source>
</evidence>
<dbReference type="InterPro" id="IPR020843">
    <property type="entry name" value="ER"/>
</dbReference>
<reference evidence="4" key="1">
    <citation type="submission" date="2020-01" db="EMBL/GenBank/DDBJ databases">
        <title>Development of genomics and gene disruption for Polysphondylium violaceum indicates a role for the polyketide synthase stlB in stalk morphogenesis.</title>
        <authorList>
            <person name="Narita B."/>
            <person name="Kawabe Y."/>
            <person name="Kin K."/>
            <person name="Saito T."/>
            <person name="Gibbs R."/>
            <person name="Kuspa A."/>
            <person name="Muzny D."/>
            <person name="Queller D."/>
            <person name="Richards S."/>
            <person name="Strassman J."/>
            <person name="Sucgang R."/>
            <person name="Worley K."/>
            <person name="Schaap P."/>
        </authorList>
    </citation>
    <scope>NUCLEOTIDE SEQUENCE</scope>
    <source>
        <strain evidence="4">QSvi11</strain>
    </source>
</reference>
<dbReference type="GO" id="GO:0070402">
    <property type="term" value="F:NADPH binding"/>
    <property type="evidence" value="ECO:0007669"/>
    <property type="project" value="TreeGrafter"/>
</dbReference>
<dbReference type="SUPFAM" id="SSF50129">
    <property type="entry name" value="GroES-like"/>
    <property type="match status" value="1"/>
</dbReference>
<dbReference type="SMART" id="SM00829">
    <property type="entry name" value="PKS_ER"/>
    <property type="match status" value="1"/>
</dbReference>